<evidence type="ECO:0000256" key="4">
    <source>
        <dbReference type="ARBA" id="ARBA00022771"/>
    </source>
</evidence>
<dbReference type="FunFam" id="3.30.160.60:FF:000045">
    <property type="entry name" value="ZFP69 zinc finger protein B"/>
    <property type="match status" value="1"/>
</dbReference>
<evidence type="ECO:0000256" key="9">
    <source>
        <dbReference type="SAM" id="MobiDB-lite"/>
    </source>
</evidence>
<feature type="compositionally biased region" description="Low complexity" evidence="9">
    <location>
        <begin position="1"/>
        <end position="14"/>
    </location>
</feature>
<dbReference type="Pfam" id="PF00096">
    <property type="entry name" value="zf-C2H2"/>
    <property type="match status" value="1"/>
</dbReference>
<organism evidence="11 12">
    <name type="scientific">Rhizoctonia solani</name>
    <dbReference type="NCBI Taxonomy" id="456999"/>
    <lineage>
        <taxon>Eukaryota</taxon>
        <taxon>Fungi</taxon>
        <taxon>Dikarya</taxon>
        <taxon>Basidiomycota</taxon>
        <taxon>Agaricomycotina</taxon>
        <taxon>Agaricomycetes</taxon>
        <taxon>Cantharellales</taxon>
        <taxon>Ceratobasidiaceae</taxon>
        <taxon>Rhizoctonia</taxon>
    </lineage>
</organism>
<reference evidence="11" key="1">
    <citation type="submission" date="2021-01" db="EMBL/GenBank/DDBJ databases">
        <authorList>
            <person name="Kaushik A."/>
        </authorList>
    </citation>
    <scope>NUCLEOTIDE SEQUENCE</scope>
    <source>
        <strain evidence="11">AG5</strain>
    </source>
</reference>
<feature type="region of interest" description="Disordered" evidence="9">
    <location>
        <begin position="156"/>
        <end position="309"/>
    </location>
</feature>
<feature type="compositionally biased region" description="Low complexity" evidence="9">
    <location>
        <begin position="174"/>
        <end position="190"/>
    </location>
</feature>
<dbReference type="PROSITE" id="PS50157">
    <property type="entry name" value="ZINC_FINGER_C2H2_2"/>
    <property type="match status" value="2"/>
</dbReference>
<feature type="compositionally biased region" description="Basic and acidic residues" evidence="9">
    <location>
        <begin position="235"/>
        <end position="250"/>
    </location>
</feature>
<dbReference type="SUPFAM" id="SSF57667">
    <property type="entry name" value="beta-beta-alpha zinc fingers"/>
    <property type="match status" value="1"/>
</dbReference>
<dbReference type="EMBL" id="CAJNJQ010002579">
    <property type="protein sequence ID" value="CAE7180103.1"/>
    <property type="molecule type" value="Genomic_DNA"/>
</dbReference>
<keyword evidence="4 8" id="KW-0863">Zinc-finger</keyword>
<dbReference type="InterPro" id="IPR036236">
    <property type="entry name" value="Znf_C2H2_sf"/>
</dbReference>
<comment type="caution">
    <text evidence="11">The sequence shown here is derived from an EMBL/GenBank/DDBJ whole genome shotgun (WGS) entry which is preliminary data.</text>
</comment>
<dbReference type="PANTHER" id="PTHR16515">
    <property type="entry name" value="PR DOMAIN ZINC FINGER PROTEIN"/>
    <property type="match status" value="1"/>
</dbReference>
<name>A0A8H3E8R3_9AGAM</name>
<feature type="domain" description="C2H2-type" evidence="10">
    <location>
        <begin position="590"/>
        <end position="617"/>
    </location>
</feature>
<evidence type="ECO:0000256" key="8">
    <source>
        <dbReference type="PROSITE-ProRule" id="PRU00042"/>
    </source>
</evidence>
<evidence type="ECO:0000259" key="10">
    <source>
        <dbReference type="PROSITE" id="PS50157"/>
    </source>
</evidence>
<sequence length="715" mass="78108">MTSIYRPPSSSRSLPPIPEALDRGRPKARLNTDPDVYANLRNSTGISLPPIRPTRGSKDETLPGISSIIDQSEYEHRGRRMSEAYPASPRDWDRVHSPSVWTRVDSTDGSRPSSPDLSSSTSSLSSILQDRSECASPARFLASRLPPHSAFELSDLRTSLPSHEPRRSRTPVFRSPRSTPLPLSRPMSPTVQLSPHLRPLTRRLRSLAVNEDRASVKSEPDTDSVPSSPMSKSIDISEKDSPEPPMRDEQMACTPTQPDPNLPAPWMDTESTTPTNRHSPLVNSPSPASEEDSKSGILGAESETEDEGLSYAERRARRKAANEGPIDASTVRTRGGLDWLMSPGLSTPITEIVQLQQQAERFGFKLQPDPERQATSTQSQLLYQMAERQSYIERLQREQEEAAATYQARIGIVPPSQPTWTPSIDQSFGGLPIPELAPPLLPASIFPQQQAPSFIPEPLSDLDYAFGGAATGLTSDQYLGTPGLTAASSATSASSPSESFYLSSPPPSSLSHIIPTRFNQEMAYKAQDPFKADTMGFKPQDMQMGFKPQDMGFKVHDHLGFKSQDAIAAFADDEPGPSTSVMTTSGSGTHKCHSCGKTFRRPSGLKDHMNIHSGEKPYCCPLDTCRKGFATRSNMIRHHNKTHPSRPKIGGVADIGTDVEDMVDIADPTSPAESSQSRFRVVQQNGKDGVGPVRGTKERRTMRKHTVSGVAPTMG</sequence>
<dbReference type="Gene3D" id="3.30.160.60">
    <property type="entry name" value="Classic Zinc Finger"/>
    <property type="match status" value="2"/>
</dbReference>
<evidence type="ECO:0000313" key="12">
    <source>
        <dbReference type="Proteomes" id="UP000663827"/>
    </source>
</evidence>
<feature type="region of interest" description="Disordered" evidence="9">
    <location>
        <begin position="1"/>
        <end position="129"/>
    </location>
</feature>
<comment type="subcellular location">
    <subcellularLocation>
        <location evidence="1">Nucleus</location>
    </subcellularLocation>
</comment>
<gene>
    <name evidence="11" type="ORF">RDB_LOCUS115734</name>
</gene>
<keyword evidence="2" id="KW-0479">Metal-binding</keyword>
<dbReference type="AlphaFoldDB" id="A0A8H3E8R3"/>
<dbReference type="PANTHER" id="PTHR16515:SF49">
    <property type="entry name" value="GASTRULA ZINC FINGER PROTEIN XLCGF49.1-LIKE-RELATED"/>
    <property type="match status" value="1"/>
</dbReference>
<keyword evidence="7" id="KW-0539">Nucleus</keyword>
<evidence type="ECO:0000256" key="6">
    <source>
        <dbReference type="ARBA" id="ARBA00023125"/>
    </source>
</evidence>
<feature type="compositionally biased region" description="Basic and acidic residues" evidence="9">
    <location>
        <begin position="73"/>
        <end position="82"/>
    </location>
</feature>
<dbReference type="GO" id="GO:0008270">
    <property type="term" value="F:zinc ion binding"/>
    <property type="evidence" value="ECO:0007669"/>
    <property type="project" value="UniProtKB-KW"/>
</dbReference>
<evidence type="ECO:0000313" key="11">
    <source>
        <dbReference type="EMBL" id="CAE7180103.1"/>
    </source>
</evidence>
<evidence type="ECO:0000256" key="2">
    <source>
        <dbReference type="ARBA" id="ARBA00022723"/>
    </source>
</evidence>
<dbReference type="Proteomes" id="UP000663827">
    <property type="component" value="Unassembled WGS sequence"/>
</dbReference>
<keyword evidence="3" id="KW-0677">Repeat</keyword>
<evidence type="ECO:0000256" key="5">
    <source>
        <dbReference type="ARBA" id="ARBA00022833"/>
    </source>
</evidence>
<dbReference type="InterPro" id="IPR013087">
    <property type="entry name" value="Znf_C2H2_type"/>
</dbReference>
<evidence type="ECO:0000256" key="7">
    <source>
        <dbReference type="ARBA" id="ARBA00023242"/>
    </source>
</evidence>
<feature type="compositionally biased region" description="Polar residues" evidence="9">
    <location>
        <begin position="269"/>
        <end position="287"/>
    </location>
</feature>
<feature type="domain" description="C2H2-type" evidence="10">
    <location>
        <begin position="618"/>
        <end position="648"/>
    </location>
</feature>
<keyword evidence="6" id="KW-0238">DNA-binding</keyword>
<feature type="compositionally biased region" description="Basic and acidic residues" evidence="9">
    <location>
        <begin position="210"/>
        <end position="220"/>
    </location>
</feature>
<dbReference type="SMART" id="SM00355">
    <property type="entry name" value="ZnF_C2H2"/>
    <property type="match status" value="2"/>
</dbReference>
<dbReference type="GO" id="GO:0003677">
    <property type="term" value="F:DNA binding"/>
    <property type="evidence" value="ECO:0007669"/>
    <property type="project" value="UniProtKB-KW"/>
</dbReference>
<feature type="compositionally biased region" description="Low complexity" evidence="9">
    <location>
        <begin position="110"/>
        <end position="129"/>
    </location>
</feature>
<feature type="compositionally biased region" description="Polar residues" evidence="9">
    <location>
        <begin position="671"/>
        <end position="686"/>
    </location>
</feature>
<accession>A0A8H3E8R3</accession>
<feature type="region of interest" description="Disordered" evidence="9">
    <location>
        <begin position="667"/>
        <end position="715"/>
    </location>
</feature>
<dbReference type="GO" id="GO:0005634">
    <property type="term" value="C:nucleus"/>
    <property type="evidence" value="ECO:0007669"/>
    <property type="project" value="UniProtKB-SubCell"/>
</dbReference>
<keyword evidence="5" id="KW-0862">Zinc</keyword>
<protein>
    <recommendedName>
        <fullName evidence="10">C2H2-type domain-containing protein</fullName>
    </recommendedName>
</protein>
<proteinExistence type="predicted"/>
<dbReference type="PROSITE" id="PS00028">
    <property type="entry name" value="ZINC_FINGER_C2H2_1"/>
    <property type="match status" value="2"/>
</dbReference>
<evidence type="ECO:0000256" key="3">
    <source>
        <dbReference type="ARBA" id="ARBA00022737"/>
    </source>
</evidence>
<dbReference type="InterPro" id="IPR050331">
    <property type="entry name" value="Zinc_finger"/>
</dbReference>
<evidence type="ECO:0000256" key="1">
    <source>
        <dbReference type="ARBA" id="ARBA00004123"/>
    </source>
</evidence>
<dbReference type="GO" id="GO:0010468">
    <property type="term" value="P:regulation of gene expression"/>
    <property type="evidence" value="ECO:0007669"/>
    <property type="project" value="TreeGrafter"/>
</dbReference>